<evidence type="ECO:0000256" key="7">
    <source>
        <dbReference type="ARBA" id="ARBA00022840"/>
    </source>
</evidence>
<feature type="chain" id="PRO_5020740737" description="Selenoprotein O" evidence="10">
    <location>
        <begin position="35"/>
        <end position="379"/>
    </location>
</feature>
<keyword evidence="5" id="KW-0479">Metal-binding</keyword>
<dbReference type="AlphaFoldDB" id="A0A4U5VGQ7"/>
<evidence type="ECO:0000313" key="11">
    <source>
        <dbReference type="EMBL" id="TKS87453.1"/>
    </source>
</evidence>
<sequence>MLAHSAGTSVEMSSVHTVLVFALVAAASVTPVYALEFCQSTDRDCHGHDKKTSPDAIRSRWNVNASNLMQDLDQFSVSCTKLIDAFPLDKVDGNFVRTVKNCIFSKSIPTPLKGPLRLAAVSKDVLEGILNLDMAVTQSEEFLHYASGGKLLPGSVPLAHRYGGHQFGYWAGQLGDGRAHSLGRYTDRSGDGRAVIRSSVREFLCSEAMHFLHVPTSRAASLIVSDEPVMRDQFYNGNVNTERVVNDTAHLIAQWMSVGFAHGVCNTDNFSLLSITIDYGPFGFMESYNPDFVPNTSDDEGRYSIGAQADIGLFNLEKLLTALSPVLTKKQQKEANVILKGYVHIYQMRFHQLFKAKLGLLGDEEADSYLIAFLLKASQ</sequence>
<dbReference type="GO" id="GO:0005524">
    <property type="term" value="F:ATP binding"/>
    <property type="evidence" value="ECO:0007669"/>
    <property type="project" value="UniProtKB-KW"/>
</dbReference>
<keyword evidence="10" id="KW-0732">Signal</keyword>
<dbReference type="EMBL" id="CM014096">
    <property type="protein sequence ID" value="TKS87453.1"/>
    <property type="molecule type" value="Genomic_DNA"/>
</dbReference>
<dbReference type="GO" id="GO:0046872">
    <property type="term" value="F:metal ion binding"/>
    <property type="evidence" value="ECO:0007669"/>
    <property type="project" value="UniProtKB-KW"/>
</dbReference>
<keyword evidence="12" id="KW-1185">Reference proteome</keyword>
<reference evidence="11 12" key="1">
    <citation type="submission" date="2019-01" db="EMBL/GenBank/DDBJ databases">
        <title>Genome Assembly of Collichthys lucidus.</title>
        <authorList>
            <person name="Cai M."/>
            <person name="Xiao S."/>
        </authorList>
    </citation>
    <scope>NUCLEOTIDE SEQUENCE [LARGE SCALE GENOMIC DNA]</scope>
    <source>
        <strain evidence="11">JT15FE1705JMU</strain>
        <tissue evidence="11">Muscle</tissue>
    </source>
</reference>
<dbReference type="PANTHER" id="PTHR12153:SF18">
    <property type="entry name" value="SELENOPROTEIN O"/>
    <property type="match status" value="1"/>
</dbReference>
<name>A0A4U5VGQ7_COLLU</name>
<organism evidence="11 12">
    <name type="scientific">Collichthys lucidus</name>
    <name type="common">Big head croaker</name>
    <name type="synonym">Sciaena lucida</name>
    <dbReference type="NCBI Taxonomy" id="240159"/>
    <lineage>
        <taxon>Eukaryota</taxon>
        <taxon>Metazoa</taxon>
        <taxon>Chordata</taxon>
        <taxon>Craniata</taxon>
        <taxon>Vertebrata</taxon>
        <taxon>Euteleostomi</taxon>
        <taxon>Actinopterygii</taxon>
        <taxon>Neopterygii</taxon>
        <taxon>Teleostei</taxon>
        <taxon>Neoteleostei</taxon>
        <taxon>Acanthomorphata</taxon>
        <taxon>Eupercaria</taxon>
        <taxon>Sciaenidae</taxon>
        <taxon>Collichthys</taxon>
    </lineage>
</organism>
<keyword evidence="6" id="KW-0547">Nucleotide-binding</keyword>
<evidence type="ECO:0000256" key="6">
    <source>
        <dbReference type="ARBA" id="ARBA00022741"/>
    </source>
</evidence>
<keyword evidence="3" id="KW-0808">Transferase</keyword>
<keyword evidence="4" id="KW-0548">Nucleotidyltransferase</keyword>
<dbReference type="STRING" id="240159.A0A4U5VGQ7"/>
<keyword evidence="8" id="KW-0460">Magnesium</keyword>
<dbReference type="Pfam" id="PF02696">
    <property type="entry name" value="SelO"/>
    <property type="match status" value="2"/>
</dbReference>
<feature type="signal peptide" evidence="10">
    <location>
        <begin position="1"/>
        <end position="34"/>
    </location>
</feature>
<keyword evidence="7" id="KW-0067">ATP-binding</keyword>
<proteinExistence type="inferred from homology"/>
<comment type="similarity">
    <text evidence="2">Belongs to the SELO family.</text>
</comment>
<dbReference type="Proteomes" id="UP000298787">
    <property type="component" value="Chromosome 19"/>
</dbReference>
<evidence type="ECO:0000256" key="1">
    <source>
        <dbReference type="ARBA" id="ARBA00001946"/>
    </source>
</evidence>
<evidence type="ECO:0000256" key="10">
    <source>
        <dbReference type="SAM" id="SignalP"/>
    </source>
</evidence>
<gene>
    <name evidence="11" type="ORF">D9C73_021577</name>
</gene>
<evidence type="ECO:0000256" key="3">
    <source>
        <dbReference type="ARBA" id="ARBA00022679"/>
    </source>
</evidence>
<evidence type="ECO:0000313" key="12">
    <source>
        <dbReference type="Proteomes" id="UP000298787"/>
    </source>
</evidence>
<evidence type="ECO:0000256" key="4">
    <source>
        <dbReference type="ARBA" id="ARBA00022695"/>
    </source>
</evidence>
<evidence type="ECO:0000256" key="5">
    <source>
        <dbReference type="ARBA" id="ARBA00022723"/>
    </source>
</evidence>
<comment type="cofactor">
    <cofactor evidence="1">
        <name>Mg(2+)</name>
        <dbReference type="ChEBI" id="CHEBI:18420"/>
    </cofactor>
</comment>
<dbReference type="InterPro" id="IPR003846">
    <property type="entry name" value="SelO"/>
</dbReference>
<accession>A0A4U5VGQ7</accession>
<evidence type="ECO:0000256" key="9">
    <source>
        <dbReference type="ARBA" id="ARBA00031547"/>
    </source>
</evidence>
<dbReference type="GO" id="GO:0016779">
    <property type="term" value="F:nucleotidyltransferase activity"/>
    <property type="evidence" value="ECO:0007669"/>
    <property type="project" value="UniProtKB-KW"/>
</dbReference>
<dbReference type="PANTHER" id="PTHR12153">
    <property type="entry name" value="SELENOPROTEIN O"/>
    <property type="match status" value="1"/>
</dbReference>
<evidence type="ECO:0000256" key="8">
    <source>
        <dbReference type="ARBA" id="ARBA00022842"/>
    </source>
</evidence>
<evidence type="ECO:0000256" key="2">
    <source>
        <dbReference type="ARBA" id="ARBA00009747"/>
    </source>
</evidence>
<protein>
    <recommendedName>
        <fullName evidence="9">Selenoprotein O</fullName>
    </recommendedName>
</protein>